<dbReference type="AlphaFoldDB" id="A0A221SXQ3"/>
<dbReference type="GO" id="GO:0030267">
    <property type="term" value="F:glyoxylate reductase (NADPH) activity"/>
    <property type="evidence" value="ECO:0007669"/>
    <property type="project" value="TreeGrafter"/>
</dbReference>
<dbReference type="GO" id="GO:0051287">
    <property type="term" value="F:NAD binding"/>
    <property type="evidence" value="ECO:0007669"/>
    <property type="project" value="InterPro"/>
</dbReference>
<dbReference type="PANTHER" id="PTHR10996:SF178">
    <property type="entry name" value="2-HYDROXYACID DEHYDROGENASE YGL185C-RELATED"/>
    <property type="match status" value="1"/>
</dbReference>
<dbReference type="EMBL" id="CP021081">
    <property type="protein sequence ID" value="ASN81428.1"/>
    <property type="molecule type" value="Genomic_DNA"/>
</dbReference>
<sequence length="307" mass="33221">MHVLLPDLPDFRALADEGVPGATFGFYTREHVPDGPADGAVLWFAPPQVRAQLAARPGLSWLLTLTAGIDHVQGQLPPGVALFNASRLHDRAVAVHAVSLMLSASRRLHAYRDAQHARTWAAPTPVTRLPDSGLTTLDGRQVVLWGYGHIGRELDGLLRPFGADVHTIRSATPREERDRLLALADWVILLLPSTPDTQHIVNADTLALLKPGAWLCNVGRGTLIDQDALLAALDGGHLGGAALDVTDPEPLPGDHPLWTRENVILTPHIASSTGDLLHRGARLTRDFILDLDQGHEPPGRVDPSRTY</sequence>
<keyword evidence="5" id="KW-1185">Reference proteome</keyword>
<dbReference type="InterPro" id="IPR050223">
    <property type="entry name" value="D-isomer_2-hydroxyacid_DH"/>
</dbReference>
<dbReference type="Proteomes" id="UP000259030">
    <property type="component" value="Chromosome"/>
</dbReference>
<protein>
    <submittedName>
        <fullName evidence="4">Hydroxyacid dehydrogenase</fullName>
    </submittedName>
</protein>
<dbReference type="Gene3D" id="3.40.50.720">
    <property type="entry name" value="NAD(P)-binding Rossmann-like Domain"/>
    <property type="match status" value="2"/>
</dbReference>
<dbReference type="Pfam" id="PF02826">
    <property type="entry name" value="2-Hacid_dh_C"/>
    <property type="match status" value="1"/>
</dbReference>
<gene>
    <name evidence="4" type="ORF">DFI_10780</name>
</gene>
<dbReference type="SUPFAM" id="SSF51735">
    <property type="entry name" value="NAD(P)-binding Rossmann-fold domains"/>
    <property type="match status" value="1"/>
</dbReference>
<dbReference type="RefSeq" id="WP_027463101.1">
    <property type="nucleotide sequence ID" value="NZ_CP021081.1"/>
</dbReference>
<proteinExistence type="predicted"/>
<dbReference type="KEGG" id="dfc:DFI_10780"/>
<keyword evidence="2" id="KW-0520">NAD</keyword>
<dbReference type="InterPro" id="IPR006140">
    <property type="entry name" value="D-isomer_DH_NAD-bd"/>
</dbReference>
<feature type="domain" description="D-isomer specific 2-hydroxyacid dehydrogenase NAD-binding" evidence="3">
    <location>
        <begin position="98"/>
        <end position="270"/>
    </location>
</feature>
<dbReference type="GO" id="GO:0005829">
    <property type="term" value="C:cytosol"/>
    <property type="evidence" value="ECO:0007669"/>
    <property type="project" value="TreeGrafter"/>
</dbReference>
<evidence type="ECO:0000313" key="4">
    <source>
        <dbReference type="EMBL" id="ASN81428.1"/>
    </source>
</evidence>
<evidence type="ECO:0000256" key="1">
    <source>
        <dbReference type="ARBA" id="ARBA00023002"/>
    </source>
</evidence>
<dbReference type="CDD" id="cd05300">
    <property type="entry name" value="2-Hacid_dh_1"/>
    <property type="match status" value="1"/>
</dbReference>
<evidence type="ECO:0000313" key="5">
    <source>
        <dbReference type="Proteomes" id="UP000259030"/>
    </source>
</evidence>
<evidence type="ECO:0000259" key="3">
    <source>
        <dbReference type="Pfam" id="PF02826"/>
    </source>
</evidence>
<dbReference type="SUPFAM" id="SSF52283">
    <property type="entry name" value="Formate/glycerate dehydrogenase catalytic domain-like"/>
    <property type="match status" value="1"/>
</dbReference>
<name>A0A221SXQ3_9DEIO</name>
<organism evidence="4 5">
    <name type="scientific">Deinococcus ficus</name>
    <dbReference type="NCBI Taxonomy" id="317577"/>
    <lineage>
        <taxon>Bacteria</taxon>
        <taxon>Thermotogati</taxon>
        <taxon>Deinococcota</taxon>
        <taxon>Deinococci</taxon>
        <taxon>Deinococcales</taxon>
        <taxon>Deinococcaceae</taxon>
        <taxon>Deinococcus</taxon>
    </lineage>
</organism>
<dbReference type="PANTHER" id="PTHR10996">
    <property type="entry name" value="2-HYDROXYACID DEHYDROGENASE-RELATED"/>
    <property type="match status" value="1"/>
</dbReference>
<dbReference type="STRING" id="317577.GCA_000419625_01770"/>
<dbReference type="InterPro" id="IPR036291">
    <property type="entry name" value="NAD(P)-bd_dom_sf"/>
</dbReference>
<evidence type="ECO:0000256" key="2">
    <source>
        <dbReference type="ARBA" id="ARBA00023027"/>
    </source>
</evidence>
<dbReference type="GO" id="GO:0016618">
    <property type="term" value="F:hydroxypyruvate reductase [NAD(P)H] activity"/>
    <property type="evidence" value="ECO:0007669"/>
    <property type="project" value="TreeGrafter"/>
</dbReference>
<accession>A0A221SXQ3</accession>
<reference evidence="4 5" key="1">
    <citation type="submission" date="2017-05" db="EMBL/GenBank/DDBJ databases">
        <title>The complete genome sequence of Deinococcus ficus isolated from the rhizosphere of the Ficus religiosa L. in Taiwan.</title>
        <authorList>
            <person name="Wu K.-M."/>
            <person name="Liao T.-L."/>
            <person name="Liu Y.-M."/>
            <person name="Young C.-C."/>
            <person name="Tsai S.-F."/>
        </authorList>
    </citation>
    <scope>NUCLEOTIDE SEQUENCE [LARGE SCALE GENOMIC DNA]</scope>
    <source>
        <strain evidence="4 5">CC-FR2-10</strain>
    </source>
</reference>
<keyword evidence="1" id="KW-0560">Oxidoreductase</keyword>